<evidence type="ECO:0000259" key="3">
    <source>
        <dbReference type="Pfam" id="PF24837"/>
    </source>
</evidence>
<dbReference type="Proteomes" id="UP000603904">
    <property type="component" value="Unassembled WGS sequence"/>
</dbReference>
<comment type="caution">
    <text evidence="4">The sequence shown here is derived from an EMBL/GenBank/DDBJ whole genome shotgun (WGS) entry which is preliminary data.</text>
</comment>
<feature type="compositionally biased region" description="Low complexity" evidence="1">
    <location>
        <begin position="25"/>
        <end position="66"/>
    </location>
</feature>
<organism evidence="4 5">
    <name type="scientific">Microbispora corallina</name>
    <dbReference type="NCBI Taxonomy" id="83302"/>
    <lineage>
        <taxon>Bacteria</taxon>
        <taxon>Bacillati</taxon>
        <taxon>Actinomycetota</taxon>
        <taxon>Actinomycetes</taxon>
        <taxon>Streptosporangiales</taxon>
        <taxon>Streptosporangiaceae</taxon>
        <taxon>Microbispora</taxon>
    </lineage>
</organism>
<name>A0ABQ4G4G8_9ACTN</name>
<evidence type="ECO:0000313" key="5">
    <source>
        <dbReference type="Proteomes" id="UP000603904"/>
    </source>
</evidence>
<sequence length="212" mass="21481">MITRPALVLLLLAALTACGGGGAAGSPAPSSGPAVPTAVTTSTAAAATGGPDASAPASPGGTDAASEPPPPTSTEPVRVERGPTDPPIVTGVRYAAHDGYDRVVIELKGQMTGYTADWVDKLLQDGSGTPVSARGGAYLQLTLVPASAHDLEGRPTWPGPRQVAANLPNVTRIVNNGDFEGVVSVGLVLDHRAPFRVTEQRGPTRLVIDVGR</sequence>
<evidence type="ECO:0000256" key="1">
    <source>
        <dbReference type="SAM" id="MobiDB-lite"/>
    </source>
</evidence>
<protein>
    <recommendedName>
        <fullName evidence="3">AMIN-like domain-containing protein</fullName>
    </recommendedName>
</protein>
<feature type="region of interest" description="Disordered" evidence="1">
    <location>
        <begin position="21"/>
        <end position="88"/>
    </location>
</feature>
<dbReference type="PROSITE" id="PS51257">
    <property type="entry name" value="PROKAR_LIPOPROTEIN"/>
    <property type="match status" value="1"/>
</dbReference>
<dbReference type="InterPro" id="IPR056303">
    <property type="entry name" value="AMIN-like"/>
</dbReference>
<evidence type="ECO:0000256" key="2">
    <source>
        <dbReference type="SAM" id="SignalP"/>
    </source>
</evidence>
<evidence type="ECO:0000313" key="4">
    <source>
        <dbReference type="EMBL" id="GIH41932.1"/>
    </source>
</evidence>
<reference evidence="4 5" key="1">
    <citation type="submission" date="2021-01" db="EMBL/GenBank/DDBJ databases">
        <title>Whole genome shotgun sequence of Microbispora corallina NBRC 16416.</title>
        <authorList>
            <person name="Komaki H."/>
            <person name="Tamura T."/>
        </authorList>
    </citation>
    <scope>NUCLEOTIDE SEQUENCE [LARGE SCALE GENOMIC DNA]</scope>
    <source>
        <strain evidence="4 5">NBRC 16416</strain>
    </source>
</reference>
<gene>
    <name evidence="4" type="ORF">Mco01_49320</name>
</gene>
<feature type="signal peptide" evidence="2">
    <location>
        <begin position="1"/>
        <end position="23"/>
    </location>
</feature>
<dbReference type="EMBL" id="BOOC01000027">
    <property type="protein sequence ID" value="GIH41932.1"/>
    <property type="molecule type" value="Genomic_DNA"/>
</dbReference>
<dbReference type="Pfam" id="PF24837">
    <property type="entry name" value="AMIN-like"/>
    <property type="match status" value="1"/>
</dbReference>
<keyword evidence="5" id="KW-1185">Reference proteome</keyword>
<proteinExistence type="predicted"/>
<accession>A0ABQ4G4G8</accession>
<feature type="chain" id="PRO_5046025343" description="AMIN-like domain-containing protein" evidence="2">
    <location>
        <begin position="24"/>
        <end position="212"/>
    </location>
</feature>
<dbReference type="RefSeq" id="WP_204059236.1">
    <property type="nucleotide sequence ID" value="NZ_BAAAGP010000042.1"/>
</dbReference>
<keyword evidence="2" id="KW-0732">Signal</keyword>
<feature type="domain" description="AMIN-like" evidence="3">
    <location>
        <begin position="88"/>
        <end position="210"/>
    </location>
</feature>